<reference evidence="3" key="2">
    <citation type="journal article" date="2018" name="Plant J.">
        <title>The Sorghum bicolor reference genome: improved assembly, gene annotations, a transcriptome atlas, and signatures of genome organization.</title>
        <authorList>
            <person name="McCormick R.F."/>
            <person name="Truong S.K."/>
            <person name="Sreedasyam A."/>
            <person name="Jenkins J."/>
            <person name="Shu S."/>
            <person name="Sims D."/>
            <person name="Kennedy M."/>
            <person name="Amirebrahimi M."/>
            <person name="Weers B.D."/>
            <person name="McKinley B."/>
            <person name="Mattison A."/>
            <person name="Morishige D.T."/>
            <person name="Grimwood J."/>
            <person name="Schmutz J."/>
            <person name="Mullet J.E."/>
        </authorList>
    </citation>
    <scope>NUCLEOTIDE SEQUENCE [LARGE SCALE GENOMIC DNA]</scope>
    <source>
        <strain evidence="3">cv. BTx623</strain>
    </source>
</reference>
<feature type="compositionally biased region" description="Basic and acidic residues" evidence="1">
    <location>
        <begin position="43"/>
        <end position="54"/>
    </location>
</feature>
<dbReference type="Gramene" id="OQU77833">
    <property type="protein sequence ID" value="OQU77833"/>
    <property type="gene ID" value="SORBI_3009G109850"/>
</dbReference>
<evidence type="ECO:0000313" key="3">
    <source>
        <dbReference type="Proteomes" id="UP000000768"/>
    </source>
</evidence>
<evidence type="ECO:0000256" key="1">
    <source>
        <dbReference type="SAM" id="MobiDB-lite"/>
    </source>
</evidence>
<dbReference type="InParanoid" id="A0A1Z5R231"/>
<dbReference type="Proteomes" id="UP000000768">
    <property type="component" value="Chromosome 9"/>
</dbReference>
<keyword evidence="3" id="KW-1185">Reference proteome</keyword>
<gene>
    <name evidence="2" type="ORF">SORBI_3009G109850</name>
</gene>
<feature type="region of interest" description="Disordered" evidence="1">
    <location>
        <begin position="16"/>
        <end position="67"/>
    </location>
</feature>
<name>A0A1Z5R231_SORBI</name>
<dbReference type="AlphaFoldDB" id="A0A1Z5R231"/>
<dbReference type="EMBL" id="CM000768">
    <property type="protein sequence ID" value="OQU77833.1"/>
    <property type="molecule type" value="Genomic_DNA"/>
</dbReference>
<sequence length="67" mass="7183">MISIINQRYVAQTQLPAGQPEPPVLRQAATARLGASSRTTPEQTDRRCTGELSHKLSHASVPSSVVS</sequence>
<proteinExistence type="predicted"/>
<reference evidence="2 3" key="1">
    <citation type="journal article" date="2009" name="Nature">
        <title>The Sorghum bicolor genome and the diversification of grasses.</title>
        <authorList>
            <person name="Paterson A.H."/>
            <person name="Bowers J.E."/>
            <person name="Bruggmann R."/>
            <person name="Dubchak I."/>
            <person name="Grimwood J."/>
            <person name="Gundlach H."/>
            <person name="Haberer G."/>
            <person name="Hellsten U."/>
            <person name="Mitros T."/>
            <person name="Poliakov A."/>
            <person name="Schmutz J."/>
            <person name="Spannagl M."/>
            <person name="Tang H."/>
            <person name="Wang X."/>
            <person name="Wicker T."/>
            <person name="Bharti A.K."/>
            <person name="Chapman J."/>
            <person name="Feltus F.A."/>
            <person name="Gowik U."/>
            <person name="Grigoriev I.V."/>
            <person name="Lyons E."/>
            <person name="Maher C.A."/>
            <person name="Martis M."/>
            <person name="Narechania A."/>
            <person name="Otillar R.P."/>
            <person name="Penning B.W."/>
            <person name="Salamov A.A."/>
            <person name="Wang Y."/>
            <person name="Zhang L."/>
            <person name="Carpita N.C."/>
            <person name="Freeling M."/>
            <person name="Gingle A.R."/>
            <person name="Hash C.T."/>
            <person name="Keller B."/>
            <person name="Klein P."/>
            <person name="Kresovich S."/>
            <person name="McCann M.C."/>
            <person name="Ming R."/>
            <person name="Peterson D.G."/>
            <person name="Mehboob-ur-Rahman"/>
            <person name="Ware D."/>
            <person name="Westhoff P."/>
            <person name="Mayer K.F."/>
            <person name="Messing J."/>
            <person name="Rokhsar D.S."/>
        </authorList>
    </citation>
    <scope>NUCLEOTIDE SEQUENCE [LARGE SCALE GENOMIC DNA]</scope>
    <source>
        <strain evidence="3">cv. BTx623</strain>
    </source>
</reference>
<evidence type="ECO:0000313" key="2">
    <source>
        <dbReference type="EMBL" id="OQU77833.1"/>
    </source>
</evidence>
<protein>
    <submittedName>
        <fullName evidence="2">Uncharacterized protein</fullName>
    </submittedName>
</protein>
<accession>A0A1Z5R231</accession>
<organism evidence="2 3">
    <name type="scientific">Sorghum bicolor</name>
    <name type="common">Sorghum</name>
    <name type="synonym">Sorghum vulgare</name>
    <dbReference type="NCBI Taxonomy" id="4558"/>
    <lineage>
        <taxon>Eukaryota</taxon>
        <taxon>Viridiplantae</taxon>
        <taxon>Streptophyta</taxon>
        <taxon>Embryophyta</taxon>
        <taxon>Tracheophyta</taxon>
        <taxon>Spermatophyta</taxon>
        <taxon>Magnoliopsida</taxon>
        <taxon>Liliopsida</taxon>
        <taxon>Poales</taxon>
        <taxon>Poaceae</taxon>
        <taxon>PACMAD clade</taxon>
        <taxon>Panicoideae</taxon>
        <taxon>Andropogonodae</taxon>
        <taxon>Andropogoneae</taxon>
        <taxon>Sorghinae</taxon>
        <taxon>Sorghum</taxon>
    </lineage>
</organism>